<organism evidence="1 2">
    <name type="scientific">Araneus ventricosus</name>
    <name type="common">Orbweaver spider</name>
    <name type="synonym">Epeira ventricosa</name>
    <dbReference type="NCBI Taxonomy" id="182803"/>
    <lineage>
        <taxon>Eukaryota</taxon>
        <taxon>Metazoa</taxon>
        <taxon>Ecdysozoa</taxon>
        <taxon>Arthropoda</taxon>
        <taxon>Chelicerata</taxon>
        <taxon>Arachnida</taxon>
        <taxon>Araneae</taxon>
        <taxon>Araneomorphae</taxon>
        <taxon>Entelegynae</taxon>
        <taxon>Araneoidea</taxon>
        <taxon>Araneidae</taxon>
        <taxon>Araneus</taxon>
    </lineage>
</organism>
<gene>
    <name evidence="1" type="ORF">AVEN_223519_1</name>
</gene>
<protein>
    <submittedName>
        <fullName evidence="1">Uncharacterized protein</fullName>
    </submittedName>
</protein>
<evidence type="ECO:0000313" key="2">
    <source>
        <dbReference type="Proteomes" id="UP000499080"/>
    </source>
</evidence>
<dbReference type="Proteomes" id="UP000499080">
    <property type="component" value="Unassembled WGS sequence"/>
</dbReference>
<dbReference type="EMBL" id="BGPR01006773">
    <property type="protein sequence ID" value="GBN21756.1"/>
    <property type="molecule type" value="Genomic_DNA"/>
</dbReference>
<evidence type="ECO:0000313" key="1">
    <source>
        <dbReference type="EMBL" id="GBN21756.1"/>
    </source>
</evidence>
<accession>A0A4Y2M7S3</accession>
<proteinExistence type="predicted"/>
<keyword evidence="2" id="KW-1185">Reference proteome</keyword>
<comment type="caution">
    <text evidence="1">The sequence shown here is derived from an EMBL/GenBank/DDBJ whole genome shotgun (WGS) entry which is preliminary data.</text>
</comment>
<dbReference type="AlphaFoldDB" id="A0A4Y2M7S3"/>
<reference evidence="1 2" key="1">
    <citation type="journal article" date="2019" name="Sci. Rep.">
        <title>Orb-weaving spider Araneus ventricosus genome elucidates the spidroin gene catalogue.</title>
        <authorList>
            <person name="Kono N."/>
            <person name="Nakamura H."/>
            <person name="Ohtoshi R."/>
            <person name="Moran D.A.P."/>
            <person name="Shinohara A."/>
            <person name="Yoshida Y."/>
            <person name="Fujiwara M."/>
            <person name="Mori M."/>
            <person name="Tomita M."/>
            <person name="Arakawa K."/>
        </authorList>
    </citation>
    <scope>NUCLEOTIDE SEQUENCE [LARGE SCALE GENOMIC DNA]</scope>
</reference>
<name>A0A4Y2M7S3_ARAVE</name>
<sequence>MARDQGKKLVVELPECDALIGGTLQLCHRDPQLFGVEGRSLSLSFSAIPRGGRLSHDANSTYTMSTYTRDLYWNWISNLESFDPEGETLQLCHHDPQLFGVEGRCAD</sequence>